<dbReference type="InterPro" id="IPR038184">
    <property type="entry name" value="CSTF1_dimer_sf"/>
</dbReference>
<dbReference type="GO" id="GO:0031124">
    <property type="term" value="P:mRNA 3'-end processing"/>
    <property type="evidence" value="ECO:0007669"/>
    <property type="project" value="InterPro"/>
</dbReference>
<reference evidence="9" key="1">
    <citation type="submission" date="2022-01" db="EMBL/GenBank/DDBJ databases">
        <authorList>
            <person name="Braso-Vives M."/>
        </authorList>
    </citation>
    <scope>NUCLEOTIDE SEQUENCE</scope>
</reference>
<accession>A0A8J9W0P2</accession>
<dbReference type="FunFam" id="1.20.960.50:FF:000001">
    <property type="entry name" value="Cleavage stimulation factor subunit 1"/>
    <property type="match status" value="1"/>
</dbReference>
<dbReference type="InterPro" id="IPR019775">
    <property type="entry name" value="WD40_repeat_CS"/>
</dbReference>
<evidence type="ECO:0000256" key="7">
    <source>
        <dbReference type="PROSITE-ProRule" id="PRU00221"/>
    </source>
</evidence>
<sequence length="434" mass="48228">MTANVKVDGIKDREQLYKLVIGQLYYDGYESVAASLAKVVRLQGALTPSDRLLRLTKLALVTEEGTKQNSLTKERVAPGGGIDLEFESDVVTISPEAALYETCYVTSHKAQCRASAFTCDGQLIATGSVDASIKVLDVDRMLAKSAQAPEQAAQETPQQNMENHPVIRTLYDHIEEVTCLDYHPQYPNVQLLASGSKDFTVKFFDFTKPSVKRATKSIQEADVVRCLSFHPSGDFILVGTQHPTLRLYDSNTLQCFVSCNPADQHKAAISAVKYSPNANLYVSCSKDGDIKVWDGVSNRCIATYTRAHDGEEVSSVVFSRNSKYILSSGKDSLVKLWELSTGRALITYTGAGSSKQDHRTQAVFNHTEDFVFFPDEKTTSLCCWDSRNAERQRLLSLGHNNVVRSIVHSPTGPAFVTCSDDYRARFWYRRANME</sequence>
<dbReference type="PANTHER" id="PTHR44133">
    <property type="entry name" value="CLEAVAGE STIMULATION FACTOR SUBUNIT 1"/>
    <property type="match status" value="1"/>
</dbReference>
<name>A0A8J9W0P2_BRALA</name>
<dbReference type="SMART" id="SM00320">
    <property type="entry name" value="WD40"/>
    <property type="match status" value="6"/>
</dbReference>
<protein>
    <recommendedName>
        <fullName evidence="6">Cleavage stimulation factor 50 kDa subunit</fullName>
    </recommendedName>
</protein>
<evidence type="ECO:0000259" key="8">
    <source>
        <dbReference type="Pfam" id="PF16699"/>
    </source>
</evidence>
<dbReference type="InterPro" id="IPR001680">
    <property type="entry name" value="WD40_rpt"/>
</dbReference>
<dbReference type="GO" id="GO:0003723">
    <property type="term" value="F:RNA binding"/>
    <property type="evidence" value="ECO:0007669"/>
    <property type="project" value="TreeGrafter"/>
</dbReference>
<dbReference type="InterPro" id="IPR032028">
    <property type="entry name" value="CSTF1_dimer"/>
</dbReference>
<dbReference type="Gene3D" id="2.130.10.10">
    <property type="entry name" value="YVTN repeat-like/Quinoprotein amine dehydrogenase"/>
    <property type="match status" value="3"/>
</dbReference>
<proteinExistence type="predicted"/>
<keyword evidence="10" id="KW-1185">Reference proteome</keyword>
<keyword evidence="4" id="KW-0677">Repeat</keyword>
<dbReference type="Pfam" id="PF00400">
    <property type="entry name" value="WD40"/>
    <property type="match status" value="6"/>
</dbReference>
<feature type="repeat" description="WD" evidence="7">
    <location>
        <begin position="262"/>
        <end position="303"/>
    </location>
</feature>
<dbReference type="Gene3D" id="1.20.960.50">
    <property type="entry name" value="Cleavage stimulation factor subunit 1, dimerisation domain"/>
    <property type="match status" value="1"/>
</dbReference>
<evidence type="ECO:0000256" key="3">
    <source>
        <dbReference type="ARBA" id="ARBA00022664"/>
    </source>
</evidence>
<feature type="repeat" description="WD" evidence="7">
    <location>
        <begin position="105"/>
        <end position="139"/>
    </location>
</feature>
<dbReference type="AlphaFoldDB" id="A0A8J9W0P2"/>
<dbReference type="OMA" id="HTEDYVM"/>
<evidence type="ECO:0000256" key="1">
    <source>
        <dbReference type="ARBA" id="ARBA00004123"/>
    </source>
</evidence>
<dbReference type="FunFam" id="2.130.10.10:FF:002475">
    <property type="entry name" value="Predicted protein"/>
    <property type="match status" value="1"/>
</dbReference>
<dbReference type="CDD" id="cd00200">
    <property type="entry name" value="WD40"/>
    <property type="match status" value="1"/>
</dbReference>
<evidence type="ECO:0000256" key="6">
    <source>
        <dbReference type="ARBA" id="ARBA00029851"/>
    </source>
</evidence>
<gene>
    <name evidence="9" type="primary">CSTF1</name>
    <name evidence="9" type="ORF">BLAG_LOCUS4594</name>
</gene>
<dbReference type="InterPro" id="IPR036322">
    <property type="entry name" value="WD40_repeat_dom_sf"/>
</dbReference>
<keyword evidence="5" id="KW-0539">Nucleus</keyword>
<dbReference type="FunFam" id="2.130.10.10:FF:001234">
    <property type="entry name" value="Predicted protein"/>
    <property type="match status" value="1"/>
</dbReference>
<feature type="repeat" description="WD" evidence="7">
    <location>
        <begin position="396"/>
        <end position="434"/>
    </location>
</feature>
<feature type="domain" description="Cleavage stimulation factor subunit 1 dimerisation" evidence="8">
    <location>
        <begin position="10"/>
        <end position="63"/>
    </location>
</feature>
<evidence type="ECO:0000256" key="2">
    <source>
        <dbReference type="ARBA" id="ARBA00022574"/>
    </source>
</evidence>
<evidence type="ECO:0000256" key="5">
    <source>
        <dbReference type="ARBA" id="ARBA00023242"/>
    </source>
</evidence>
<keyword evidence="2 7" id="KW-0853">WD repeat</keyword>
<dbReference type="PROSITE" id="PS00678">
    <property type="entry name" value="WD_REPEATS_1"/>
    <property type="match status" value="1"/>
</dbReference>
<feature type="repeat" description="WD" evidence="7">
    <location>
        <begin position="306"/>
        <end position="347"/>
    </location>
</feature>
<dbReference type="PROSITE" id="PS50294">
    <property type="entry name" value="WD_REPEATS_REGION"/>
    <property type="match status" value="3"/>
</dbReference>
<dbReference type="Pfam" id="PF16699">
    <property type="entry name" value="CSTF1_dimer"/>
    <property type="match status" value="1"/>
</dbReference>
<evidence type="ECO:0000256" key="4">
    <source>
        <dbReference type="ARBA" id="ARBA00022737"/>
    </source>
</evidence>
<dbReference type="PANTHER" id="PTHR44133:SF2">
    <property type="entry name" value="CLEAVAGE STIMULATION FACTOR SUBUNIT 1"/>
    <property type="match status" value="1"/>
</dbReference>
<dbReference type="EMBL" id="OV696696">
    <property type="protein sequence ID" value="CAH1240753.1"/>
    <property type="molecule type" value="Genomic_DNA"/>
</dbReference>
<dbReference type="PROSITE" id="PS50082">
    <property type="entry name" value="WD_REPEATS_2"/>
    <property type="match status" value="5"/>
</dbReference>
<dbReference type="InterPro" id="IPR015943">
    <property type="entry name" value="WD40/YVTN_repeat-like_dom_sf"/>
</dbReference>
<evidence type="ECO:0000313" key="9">
    <source>
        <dbReference type="EMBL" id="CAH1240753.1"/>
    </source>
</evidence>
<comment type="subcellular location">
    <subcellularLocation>
        <location evidence="1">Nucleus</location>
    </subcellularLocation>
</comment>
<dbReference type="FunFam" id="2.130.10.10:FF:000064">
    <property type="entry name" value="Cleavage stimulation factor subunit 1"/>
    <property type="match status" value="1"/>
</dbReference>
<dbReference type="OrthoDB" id="14421at2759"/>
<dbReference type="InterPro" id="IPR044633">
    <property type="entry name" value="CstF1-like"/>
</dbReference>
<dbReference type="SUPFAM" id="SSF50978">
    <property type="entry name" value="WD40 repeat-like"/>
    <property type="match status" value="1"/>
</dbReference>
<dbReference type="Proteomes" id="UP000838412">
    <property type="component" value="Chromosome 11"/>
</dbReference>
<evidence type="ECO:0000313" key="10">
    <source>
        <dbReference type="Proteomes" id="UP000838412"/>
    </source>
</evidence>
<dbReference type="GO" id="GO:0005848">
    <property type="term" value="C:mRNA cleavage stimulating factor complex"/>
    <property type="evidence" value="ECO:0007669"/>
    <property type="project" value="InterPro"/>
</dbReference>
<keyword evidence="3" id="KW-0507">mRNA processing</keyword>
<organism evidence="9 10">
    <name type="scientific">Branchiostoma lanceolatum</name>
    <name type="common">Common lancelet</name>
    <name type="synonym">Amphioxus lanceolatum</name>
    <dbReference type="NCBI Taxonomy" id="7740"/>
    <lineage>
        <taxon>Eukaryota</taxon>
        <taxon>Metazoa</taxon>
        <taxon>Chordata</taxon>
        <taxon>Cephalochordata</taxon>
        <taxon>Leptocardii</taxon>
        <taxon>Amphioxiformes</taxon>
        <taxon>Branchiostomatidae</taxon>
        <taxon>Branchiostoma</taxon>
    </lineage>
</organism>
<feature type="repeat" description="WD" evidence="7">
    <location>
        <begin position="170"/>
        <end position="214"/>
    </location>
</feature>